<reference evidence="14" key="1">
    <citation type="submission" date="2017-02" db="EMBL/GenBank/DDBJ databases">
        <title>Draft Genome Sequence of the Salt Water Bacterium Oceanospirillum linum ATCC 11336.</title>
        <authorList>
            <person name="Trachtenberg A.M."/>
            <person name="Carney J.G."/>
            <person name="Linnane J.D."/>
            <person name="Rheaume B.A."/>
            <person name="Pitts N.L."/>
            <person name="Mykles D.L."/>
            <person name="Maclea K.S."/>
        </authorList>
    </citation>
    <scope>NUCLEOTIDE SEQUENCE [LARGE SCALE GENOMIC DNA]</scope>
    <source>
        <strain evidence="14">ATCC 11336</strain>
    </source>
</reference>
<dbReference type="GO" id="GO:0016301">
    <property type="term" value="F:kinase activity"/>
    <property type="evidence" value="ECO:0007669"/>
    <property type="project" value="UniProtKB-KW"/>
</dbReference>
<keyword evidence="15" id="KW-1185">Reference proteome</keyword>
<dbReference type="NCBIfam" id="TIGR01498">
    <property type="entry name" value="folK"/>
    <property type="match status" value="1"/>
</dbReference>
<evidence type="ECO:0000313" key="15">
    <source>
        <dbReference type="Proteomes" id="UP000190064"/>
    </source>
</evidence>
<accession>A0A1T1H8P4</accession>
<keyword evidence="8" id="KW-0067">ATP-binding</keyword>
<comment type="function">
    <text evidence="10">Catalyzes the transfer of pyrophosphate from adenosine triphosphate (ATP) to 6-hydroxymethyl-7,8-dihydropterin, an enzymatic step in folate biosynthesis pathway.</text>
</comment>
<keyword evidence="7" id="KW-0418">Kinase</keyword>
<dbReference type="Gene3D" id="3.30.70.560">
    <property type="entry name" value="7,8-Dihydro-6-hydroxymethylpterin-pyrophosphokinase HPPK"/>
    <property type="match status" value="1"/>
</dbReference>
<dbReference type="AlphaFoldDB" id="A0A1T1H8P4"/>
<dbReference type="SUPFAM" id="SSF55083">
    <property type="entry name" value="6-hydroxymethyl-7,8-dihydropterin pyrophosphokinase, HPPK"/>
    <property type="match status" value="1"/>
</dbReference>
<evidence type="ECO:0000256" key="11">
    <source>
        <dbReference type="ARBA" id="ARBA00029766"/>
    </source>
</evidence>
<dbReference type="PANTHER" id="PTHR43071:SF1">
    <property type="entry name" value="2-AMINO-4-HYDROXY-6-HYDROXYMETHYLDIHYDROPTERIDINE PYROPHOSPHOKINASE"/>
    <property type="match status" value="1"/>
</dbReference>
<dbReference type="GO" id="GO:0005524">
    <property type="term" value="F:ATP binding"/>
    <property type="evidence" value="ECO:0007669"/>
    <property type="project" value="UniProtKB-KW"/>
</dbReference>
<evidence type="ECO:0000256" key="5">
    <source>
        <dbReference type="ARBA" id="ARBA00022679"/>
    </source>
</evidence>
<comment type="similarity">
    <text evidence="2">Belongs to the HPPK family.</text>
</comment>
<evidence type="ECO:0000256" key="6">
    <source>
        <dbReference type="ARBA" id="ARBA00022741"/>
    </source>
</evidence>
<keyword evidence="6" id="KW-0547">Nucleotide-binding</keyword>
<organism evidence="14 15">
    <name type="scientific">Oceanospirillum linum</name>
    <dbReference type="NCBI Taxonomy" id="966"/>
    <lineage>
        <taxon>Bacteria</taxon>
        <taxon>Pseudomonadati</taxon>
        <taxon>Pseudomonadota</taxon>
        <taxon>Gammaproteobacteria</taxon>
        <taxon>Oceanospirillales</taxon>
        <taxon>Oceanospirillaceae</taxon>
        <taxon>Oceanospirillum</taxon>
    </lineage>
</organism>
<protein>
    <recommendedName>
        <fullName evidence="4">2-amino-4-hydroxy-6-hydroxymethyldihydropteridine pyrophosphokinase</fullName>
        <ecNumber evidence="3">2.7.6.3</ecNumber>
    </recommendedName>
    <alternativeName>
        <fullName evidence="11">6-hydroxymethyl-7,8-dihydropterin pyrophosphokinase</fullName>
    </alternativeName>
    <alternativeName>
        <fullName evidence="12">7,8-dihydro-6-hydroxymethylpterin-pyrophosphokinase</fullName>
    </alternativeName>
</protein>
<dbReference type="GO" id="GO:0003848">
    <property type="term" value="F:2-amino-4-hydroxy-6-hydroxymethyldihydropteridine diphosphokinase activity"/>
    <property type="evidence" value="ECO:0007669"/>
    <property type="project" value="UniProtKB-EC"/>
</dbReference>
<evidence type="ECO:0000256" key="10">
    <source>
        <dbReference type="ARBA" id="ARBA00029409"/>
    </source>
</evidence>
<keyword evidence="9" id="KW-0289">Folate biosynthesis</keyword>
<evidence type="ECO:0000259" key="13">
    <source>
        <dbReference type="PROSITE" id="PS00794"/>
    </source>
</evidence>
<evidence type="ECO:0000256" key="7">
    <source>
        <dbReference type="ARBA" id="ARBA00022777"/>
    </source>
</evidence>
<sequence length="169" mass="18952">MTESTVLNNTAYIGLGSNLEDPVQQLKTALKELDRLPDTRLVEASSLYSSKPVGPQDQPDFVNAVVQLETNLEPLELLDQLQALEQAHRRVRERHWGPRTLDLDLLLFNEQIISHPRLTVPHAHMHERGFVLLPLAEISPRITLPGKGSITDILSNIATDDLQILTKSE</sequence>
<evidence type="ECO:0000256" key="2">
    <source>
        <dbReference type="ARBA" id="ARBA00005810"/>
    </source>
</evidence>
<dbReference type="InterPro" id="IPR035907">
    <property type="entry name" value="Hppk_sf"/>
</dbReference>
<dbReference type="InterPro" id="IPR000550">
    <property type="entry name" value="Hppk"/>
</dbReference>
<dbReference type="PANTHER" id="PTHR43071">
    <property type="entry name" value="2-AMINO-4-HYDROXY-6-HYDROXYMETHYLDIHYDROPTERIDINE PYROPHOSPHOKINASE"/>
    <property type="match status" value="1"/>
</dbReference>
<evidence type="ECO:0000256" key="8">
    <source>
        <dbReference type="ARBA" id="ARBA00022840"/>
    </source>
</evidence>
<dbReference type="EMBL" id="MTSD02000008">
    <property type="protein sequence ID" value="OOV86239.1"/>
    <property type="molecule type" value="Genomic_DNA"/>
</dbReference>
<evidence type="ECO:0000256" key="3">
    <source>
        <dbReference type="ARBA" id="ARBA00013253"/>
    </source>
</evidence>
<dbReference type="GO" id="GO:0046656">
    <property type="term" value="P:folic acid biosynthetic process"/>
    <property type="evidence" value="ECO:0007669"/>
    <property type="project" value="UniProtKB-KW"/>
</dbReference>
<proteinExistence type="inferred from homology"/>
<gene>
    <name evidence="14" type="ORF">BTA35_0214785</name>
</gene>
<evidence type="ECO:0000256" key="1">
    <source>
        <dbReference type="ARBA" id="ARBA00005051"/>
    </source>
</evidence>
<dbReference type="STRING" id="966.BTA35_0214785"/>
<evidence type="ECO:0000313" key="14">
    <source>
        <dbReference type="EMBL" id="OOV86239.1"/>
    </source>
</evidence>
<dbReference type="CDD" id="cd00483">
    <property type="entry name" value="HPPK"/>
    <property type="match status" value="1"/>
</dbReference>
<keyword evidence="5" id="KW-0808">Transferase</keyword>
<comment type="caution">
    <text evidence="14">The sequence shown here is derived from an EMBL/GenBank/DDBJ whole genome shotgun (WGS) entry which is preliminary data.</text>
</comment>
<evidence type="ECO:0000256" key="12">
    <source>
        <dbReference type="ARBA" id="ARBA00033413"/>
    </source>
</evidence>
<name>A0A1T1H8P4_OCELI</name>
<dbReference type="PROSITE" id="PS00794">
    <property type="entry name" value="HPPK"/>
    <property type="match status" value="1"/>
</dbReference>
<dbReference type="UniPathway" id="UPA00077">
    <property type="reaction ID" value="UER00155"/>
</dbReference>
<dbReference type="Pfam" id="PF01288">
    <property type="entry name" value="HPPK"/>
    <property type="match status" value="1"/>
</dbReference>
<dbReference type="RefSeq" id="WP_078320587.1">
    <property type="nucleotide sequence ID" value="NZ_FXTS01000009.1"/>
</dbReference>
<comment type="pathway">
    <text evidence="1">Cofactor biosynthesis; tetrahydrofolate biosynthesis; 2-amino-4-hydroxy-6-hydroxymethyl-7,8-dihydropteridine diphosphate from 7,8-dihydroneopterin triphosphate: step 4/4.</text>
</comment>
<evidence type="ECO:0000256" key="9">
    <source>
        <dbReference type="ARBA" id="ARBA00022909"/>
    </source>
</evidence>
<evidence type="ECO:0000256" key="4">
    <source>
        <dbReference type="ARBA" id="ARBA00016218"/>
    </source>
</evidence>
<dbReference type="GO" id="GO:0046654">
    <property type="term" value="P:tetrahydrofolate biosynthetic process"/>
    <property type="evidence" value="ECO:0007669"/>
    <property type="project" value="UniProtKB-UniPathway"/>
</dbReference>
<dbReference type="EC" id="2.7.6.3" evidence="3"/>
<feature type="domain" description="7,8-dihydro-6-hydroxymethylpterin-pyrophosphokinase" evidence="13">
    <location>
        <begin position="95"/>
        <end position="106"/>
    </location>
</feature>
<dbReference type="Proteomes" id="UP000190064">
    <property type="component" value="Unassembled WGS sequence"/>
</dbReference>